<evidence type="ECO:0000313" key="2">
    <source>
        <dbReference type="EMBL" id="MFD1044564.1"/>
    </source>
</evidence>
<sequence>MIGKKTFFAAVTAIAALGFTAQAAQAAPAVPNGMVTLTRADNSTVTVPWQAGPNGSWYAVDPQNKNKSNGIENAAIKLRPASPQESCFSGEVCIYQDGNWIGWELAFPAGSYSYHLGLEYACPGCHSTHHPDSDGTWSDQLSSWKNFSGIRYCWSFDSGGTGETHFMNNGDAVAQVTGHENDEATSLFPC</sequence>
<dbReference type="Proteomes" id="UP001597045">
    <property type="component" value="Unassembled WGS sequence"/>
</dbReference>
<organism evidence="2 3">
    <name type="scientific">Kibdelosporangium lantanae</name>
    <dbReference type="NCBI Taxonomy" id="1497396"/>
    <lineage>
        <taxon>Bacteria</taxon>
        <taxon>Bacillati</taxon>
        <taxon>Actinomycetota</taxon>
        <taxon>Actinomycetes</taxon>
        <taxon>Pseudonocardiales</taxon>
        <taxon>Pseudonocardiaceae</taxon>
        <taxon>Kibdelosporangium</taxon>
    </lineage>
</organism>
<evidence type="ECO:0000313" key="3">
    <source>
        <dbReference type="Proteomes" id="UP001597045"/>
    </source>
</evidence>
<evidence type="ECO:0000256" key="1">
    <source>
        <dbReference type="SAM" id="SignalP"/>
    </source>
</evidence>
<dbReference type="Gene3D" id="2.60.20.10">
    <property type="entry name" value="Crystallins"/>
    <property type="match status" value="1"/>
</dbReference>
<feature type="signal peptide" evidence="1">
    <location>
        <begin position="1"/>
        <end position="26"/>
    </location>
</feature>
<proteinExistence type="predicted"/>
<comment type="caution">
    <text evidence="2">The sequence shown here is derived from an EMBL/GenBank/DDBJ whole genome shotgun (WGS) entry which is preliminary data.</text>
</comment>
<dbReference type="EMBL" id="JBHTIS010000077">
    <property type="protein sequence ID" value="MFD1044564.1"/>
    <property type="molecule type" value="Genomic_DNA"/>
</dbReference>
<name>A0ABW3M4Q4_9PSEU</name>
<keyword evidence="1" id="KW-0732">Signal</keyword>
<protein>
    <submittedName>
        <fullName evidence="2">Uncharacterized protein</fullName>
    </submittedName>
</protein>
<feature type="chain" id="PRO_5046047108" evidence="1">
    <location>
        <begin position="27"/>
        <end position="190"/>
    </location>
</feature>
<reference evidence="3" key="1">
    <citation type="journal article" date="2019" name="Int. J. Syst. Evol. Microbiol.">
        <title>The Global Catalogue of Microorganisms (GCM) 10K type strain sequencing project: providing services to taxonomists for standard genome sequencing and annotation.</title>
        <authorList>
            <consortium name="The Broad Institute Genomics Platform"/>
            <consortium name="The Broad Institute Genome Sequencing Center for Infectious Disease"/>
            <person name="Wu L."/>
            <person name="Ma J."/>
        </authorList>
    </citation>
    <scope>NUCLEOTIDE SEQUENCE [LARGE SCALE GENOMIC DNA]</scope>
    <source>
        <strain evidence="3">JCM 31486</strain>
    </source>
</reference>
<gene>
    <name evidence="2" type="ORF">ACFQ1S_02625</name>
</gene>
<keyword evidence="3" id="KW-1185">Reference proteome</keyword>
<accession>A0ABW3M4Q4</accession>